<comment type="caution">
    <text evidence="1">The sequence shown here is derived from an EMBL/GenBank/DDBJ whole genome shotgun (WGS) entry which is preliminary data.</text>
</comment>
<reference evidence="2" key="1">
    <citation type="submission" date="2016-03" db="EMBL/GenBank/DDBJ databases">
        <authorList>
            <person name="Sibley D."/>
            <person name="Venepally P."/>
            <person name="Karamycheva S."/>
            <person name="Hadjithomas M."/>
            <person name="Khan A."/>
            <person name="Brunk B."/>
            <person name="Roos D."/>
            <person name="Caler E."/>
            <person name="Lorenzi H."/>
        </authorList>
    </citation>
    <scope>NUCLEOTIDE SEQUENCE [LARGE SCALE GENOMIC DNA]</scope>
    <source>
        <strain evidence="2">TgCatPRC2</strain>
    </source>
</reference>
<evidence type="ECO:0000313" key="1">
    <source>
        <dbReference type="EMBL" id="KYK70231.1"/>
    </source>
</evidence>
<sequence length="192" mass="22162">MSIEPDAMTEVVVWPPYSSFRKRKRRTAALQSPVFGDRWCFWFTTPSNLRYFSGSHPLDGMLIQLSRHSSESHAFYSLLTLYAGRIRSAENRYKKKREPIQKKAESVHEAVLSDKENSTVNMQNLRLPQRLHVMKQCLRSLLPSVITSLGQSVGFYFFGHISSQSLLFTEYPKFSKIGCPQPRRNADVHAYT</sequence>
<proteinExistence type="predicted"/>
<dbReference type="EMBL" id="AHZP02000582">
    <property type="protein sequence ID" value="KYK70231.1"/>
    <property type="molecule type" value="Genomic_DNA"/>
</dbReference>
<organism evidence="1 2">
    <name type="scientific">Toxoplasma gondii TgCatPRC2</name>
    <dbReference type="NCBI Taxonomy" id="1130821"/>
    <lineage>
        <taxon>Eukaryota</taxon>
        <taxon>Sar</taxon>
        <taxon>Alveolata</taxon>
        <taxon>Apicomplexa</taxon>
        <taxon>Conoidasida</taxon>
        <taxon>Coccidia</taxon>
        <taxon>Eucoccidiorida</taxon>
        <taxon>Eimeriorina</taxon>
        <taxon>Sarcocystidae</taxon>
        <taxon>Toxoplasma</taxon>
    </lineage>
</organism>
<accession>A0A151HLV6</accession>
<gene>
    <name evidence="1" type="ORF">TGPRC2_423690</name>
</gene>
<dbReference type="VEuPathDB" id="ToxoDB:TGPRC2_423690"/>
<protein>
    <submittedName>
        <fullName evidence="1">Uncharacterized protein</fullName>
    </submittedName>
</protein>
<dbReference type="AlphaFoldDB" id="A0A151HLV6"/>
<evidence type="ECO:0000313" key="2">
    <source>
        <dbReference type="Proteomes" id="UP000075225"/>
    </source>
</evidence>
<dbReference type="Proteomes" id="UP000075225">
    <property type="component" value="Unassembled WGS sequence"/>
</dbReference>
<name>A0A151HLV6_TOXGO</name>